<dbReference type="PANTHER" id="PTHR23284">
    <property type="entry name" value="PROLACTIN REGULATORY ELEMENT BINDING PROTEIN"/>
    <property type="match status" value="1"/>
</dbReference>
<organism evidence="11 12">
    <name type="scientific">Sphaeroforma arctica JP610</name>
    <dbReference type="NCBI Taxonomy" id="667725"/>
    <lineage>
        <taxon>Eukaryota</taxon>
        <taxon>Ichthyosporea</taxon>
        <taxon>Ichthyophonida</taxon>
        <taxon>Sphaeroforma</taxon>
    </lineage>
</organism>
<evidence type="ECO:0000256" key="2">
    <source>
        <dbReference type="ARBA" id="ARBA00022448"/>
    </source>
</evidence>
<evidence type="ECO:0000256" key="9">
    <source>
        <dbReference type="ARBA" id="ARBA00022989"/>
    </source>
</evidence>
<keyword evidence="7" id="KW-0931">ER-Golgi transport</keyword>
<evidence type="ECO:0000256" key="4">
    <source>
        <dbReference type="ARBA" id="ARBA00022692"/>
    </source>
</evidence>
<keyword evidence="8" id="KW-0653">Protein transport</keyword>
<dbReference type="GO" id="GO:0015031">
    <property type="term" value="P:protein transport"/>
    <property type="evidence" value="ECO:0007669"/>
    <property type="project" value="UniProtKB-KW"/>
</dbReference>
<dbReference type="InterPro" id="IPR045260">
    <property type="entry name" value="Sec12-like"/>
</dbReference>
<proteinExistence type="predicted"/>
<dbReference type="InterPro" id="IPR036322">
    <property type="entry name" value="WD40_repeat_dom_sf"/>
</dbReference>
<evidence type="ECO:0000256" key="6">
    <source>
        <dbReference type="ARBA" id="ARBA00022824"/>
    </source>
</evidence>
<dbReference type="InterPro" id="IPR015943">
    <property type="entry name" value="WD40/YVTN_repeat-like_dom_sf"/>
</dbReference>
<keyword evidence="5" id="KW-0677">Repeat</keyword>
<sequence>MLARISTGVHAVANIGVNPKGNSLVCGLDGIGRIYNLTPFCKTFDEDDDEKVTEVTKEEEEQEGPVKYFEPKTEAVTDLGPEGGYQKVVRFGSAEMFATGGSDGDIKIWSYPDFKLKLEIKGAAMTGEAQEVTKLDISPNGRLVACLYRQAKVIRVNCTKTGEDKAALVFGFQKLFYNFNAVRFMTIDGVVYLVALASILRMNSYIAMWDTNTWKMAKYGLADRNPSTVMDVSPNGKYIAVGTGEGDVIIFDARTLKRVHVAKCVHDIFITDMAFTQNSAGVLTTSVDKRCVYTDVLHTEGDPMKWLTVAAVIILVISYLYMKPEVVREFGQFLNTHFIKFKPRKGYQEPIM</sequence>
<dbReference type="SMART" id="SM00320">
    <property type="entry name" value="WD40"/>
    <property type="match status" value="3"/>
</dbReference>
<dbReference type="GO" id="GO:0006888">
    <property type="term" value="P:endoplasmic reticulum to Golgi vesicle-mediated transport"/>
    <property type="evidence" value="ECO:0007669"/>
    <property type="project" value="TreeGrafter"/>
</dbReference>
<protein>
    <recommendedName>
        <fullName evidence="13">Anaphase-promoting complex subunit 4 WD40 domain-containing protein</fullName>
    </recommendedName>
</protein>
<dbReference type="PANTHER" id="PTHR23284:SF0">
    <property type="entry name" value="PROLACTIN REGULATORY ELEMENT-BINDING PROTEIN"/>
    <property type="match status" value="1"/>
</dbReference>
<keyword evidence="2" id="KW-0813">Transport</keyword>
<evidence type="ECO:0000313" key="12">
    <source>
        <dbReference type="Proteomes" id="UP000054560"/>
    </source>
</evidence>
<dbReference type="Proteomes" id="UP000054560">
    <property type="component" value="Unassembled WGS sequence"/>
</dbReference>
<evidence type="ECO:0000313" key="11">
    <source>
        <dbReference type="EMBL" id="KNC86611.1"/>
    </source>
</evidence>
<dbReference type="STRING" id="667725.A0A0L0GCK6"/>
<evidence type="ECO:0000256" key="5">
    <source>
        <dbReference type="ARBA" id="ARBA00022737"/>
    </source>
</evidence>
<evidence type="ECO:0000256" key="10">
    <source>
        <dbReference type="ARBA" id="ARBA00023136"/>
    </source>
</evidence>
<dbReference type="GeneID" id="25901744"/>
<dbReference type="RefSeq" id="XP_014160513.1">
    <property type="nucleotide sequence ID" value="XM_014305038.1"/>
</dbReference>
<dbReference type="GO" id="GO:0003400">
    <property type="term" value="P:regulation of COPII vesicle coating"/>
    <property type="evidence" value="ECO:0007669"/>
    <property type="project" value="TreeGrafter"/>
</dbReference>
<dbReference type="GO" id="GO:0005085">
    <property type="term" value="F:guanyl-nucleotide exchange factor activity"/>
    <property type="evidence" value="ECO:0007669"/>
    <property type="project" value="InterPro"/>
</dbReference>
<dbReference type="AlphaFoldDB" id="A0A0L0GCK6"/>
<dbReference type="SUPFAM" id="SSF50978">
    <property type="entry name" value="WD40 repeat-like"/>
    <property type="match status" value="1"/>
</dbReference>
<keyword evidence="6" id="KW-0256">Endoplasmic reticulum</keyword>
<dbReference type="eggNOG" id="KOG0771">
    <property type="taxonomic scope" value="Eukaryota"/>
</dbReference>
<evidence type="ECO:0000256" key="7">
    <source>
        <dbReference type="ARBA" id="ARBA00022892"/>
    </source>
</evidence>
<gene>
    <name evidence="11" type="ORF">SARC_01240</name>
</gene>
<reference evidence="11 12" key="1">
    <citation type="submission" date="2011-02" db="EMBL/GenBank/DDBJ databases">
        <title>The Genome Sequence of Sphaeroforma arctica JP610.</title>
        <authorList>
            <consortium name="The Broad Institute Genome Sequencing Platform"/>
            <person name="Russ C."/>
            <person name="Cuomo C."/>
            <person name="Young S.K."/>
            <person name="Zeng Q."/>
            <person name="Gargeya S."/>
            <person name="Alvarado L."/>
            <person name="Berlin A."/>
            <person name="Chapman S.B."/>
            <person name="Chen Z."/>
            <person name="Freedman E."/>
            <person name="Gellesch M."/>
            <person name="Goldberg J."/>
            <person name="Griggs A."/>
            <person name="Gujja S."/>
            <person name="Heilman E."/>
            <person name="Heiman D."/>
            <person name="Howarth C."/>
            <person name="Mehta T."/>
            <person name="Neiman D."/>
            <person name="Pearson M."/>
            <person name="Roberts A."/>
            <person name="Saif S."/>
            <person name="Shea T."/>
            <person name="Shenoy N."/>
            <person name="Sisk P."/>
            <person name="Stolte C."/>
            <person name="Sykes S."/>
            <person name="White J."/>
            <person name="Yandava C."/>
            <person name="Burger G."/>
            <person name="Gray M.W."/>
            <person name="Holland P.W.H."/>
            <person name="King N."/>
            <person name="Lang F.B.F."/>
            <person name="Roger A.J."/>
            <person name="Ruiz-Trillo I."/>
            <person name="Haas B."/>
            <person name="Nusbaum C."/>
            <person name="Birren B."/>
        </authorList>
    </citation>
    <scope>NUCLEOTIDE SEQUENCE [LARGE SCALE GENOMIC DNA]</scope>
    <source>
        <strain evidence="11 12">JP610</strain>
    </source>
</reference>
<dbReference type="InterPro" id="IPR001680">
    <property type="entry name" value="WD40_rpt"/>
</dbReference>
<dbReference type="OrthoDB" id="2013972at2759"/>
<keyword evidence="12" id="KW-1185">Reference proteome</keyword>
<keyword evidence="4" id="KW-0812">Transmembrane</keyword>
<keyword evidence="10" id="KW-0472">Membrane</keyword>
<dbReference type="EMBL" id="KQ241644">
    <property type="protein sequence ID" value="KNC86611.1"/>
    <property type="molecule type" value="Genomic_DNA"/>
</dbReference>
<evidence type="ECO:0000256" key="3">
    <source>
        <dbReference type="ARBA" id="ARBA00022574"/>
    </source>
</evidence>
<name>A0A0L0GCK6_9EUKA</name>
<evidence type="ECO:0000256" key="8">
    <source>
        <dbReference type="ARBA" id="ARBA00022927"/>
    </source>
</evidence>
<evidence type="ECO:0008006" key="13">
    <source>
        <dbReference type="Google" id="ProtNLM"/>
    </source>
</evidence>
<dbReference type="GO" id="GO:0005789">
    <property type="term" value="C:endoplasmic reticulum membrane"/>
    <property type="evidence" value="ECO:0007669"/>
    <property type="project" value="UniProtKB-SubCell"/>
</dbReference>
<keyword evidence="3" id="KW-0853">WD repeat</keyword>
<dbReference type="Pfam" id="PF00400">
    <property type="entry name" value="WD40"/>
    <property type="match status" value="1"/>
</dbReference>
<evidence type="ECO:0000256" key="1">
    <source>
        <dbReference type="ARBA" id="ARBA00004389"/>
    </source>
</evidence>
<accession>A0A0L0GCK6</accession>
<keyword evidence="9" id="KW-1133">Transmembrane helix</keyword>
<dbReference type="Gene3D" id="2.130.10.10">
    <property type="entry name" value="YVTN repeat-like/Quinoprotein amine dehydrogenase"/>
    <property type="match status" value="1"/>
</dbReference>
<comment type="subcellular location">
    <subcellularLocation>
        <location evidence="1">Endoplasmic reticulum membrane</location>
        <topology evidence="1">Single-pass membrane protein</topology>
    </subcellularLocation>
</comment>